<dbReference type="EMBL" id="JASPKY010000505">
    <property type="protein sequence ID" value="KAK9694681.1"/>
    <property type="molecule type" value="Genomic_DNA"/>
</dbReference>
<organism evidence="1 2">
    <name type="scientific">Popillia japonica</name>
    <name type="common">Japanese beetle</name>
    <dbReference type="NCBI Taxonomy" id="7064"/>
    <lineage>
        <taxon>Eukaryota</taxon>
        <taxon>Metazoa</taxon>
        <taxon>Ecdysozoa</taxon>
        <taxon>Arthropoda</taxon>
        <taxon>Hexapoda</taxon>
        <taxon>Insecta</taxon>
        <taxon>Pterygota</taxon>
        <taxon>Neoptera</taxon>
        <taxon>Endopterygota</taxon>
        <taxon>Coleoptera</taxon>
        <taxon>Polyphaga</taxon>
        <taxon>Scarabaeiformia</taxon>
        <taxon>Scarabaeidae</taxon>
        <taxon>Rutelinae</taxon>
        <taxon>Popillia</taxon>
    </lineage>
</organism>
<dbReference type="AlphaFoldDB" id="A0AAW1IXL6"/>
<sequence>MVTTKDAEDFLLMFYCNIGEKIKAIKNRTKKTKGVRKHPKNHFEAYGYRIRCRGQDESEEEILSKITSMAAQFKMRQT</sequence>
<evidence type="ECO:0000313" key="2">
    <source>
        <dbReference type="Proteomes" id="UP001458880"/>
    </source>
</evidence>
<gene>
    <name evidence="1" type="ORF">QE152_g33358</name>
</gene>
<name>A0AAW1IXL6_POPJA</name>
<dbReference type="Proteomes" id="UP001458880">
    <property type="component" value="Unassembled WGS sequence"/>
</dbReference>
<evidence type="ECO:0000313" key="1">
    <source>
        <dbReference type="EMBL" id="KAK9694681.1"/>
    </source>
</evidence>
<protein>
    <submittedName>
        <fullName evidence="1">Uncharacterized protein</fullName>
    </submittedName>
</protein>
<reference evidence="1 2" key="1">
    <citation type="journal article" date="2024" name="BMC Genomics">
        <title>De novo assembly and annotation of Popillia japonica's genome with initial clues to its potential as an invasive pest.</title>
        <authorList>
            <person name="Cucini C."/>
            <person name="Boschi S."/>
            <person name="Funari R."/>
            <person name="Cardaioli E."/>
            <person name="Iannotti N."/>
            <person name="Marturano G."/>
            <person name="Paoli F."/>
            <person name="Bruttini M."/>
            <person name="Carapelli A."/>
            <person name="Frati F."/>
            <person name="Nardi F."/>
        </authorList>
    </citation>
    <scope>NUCLEOTIDE SEQUENCE [LARGE SCALE GENOMIC DNA]</scope>
    <source>
        <strain evidence="1">DMR45628</strain>
    </source>
</reference>
<proteinExistence type="predicted"/>
<comment type="caution">
    <text evidence="1">The sequence shown here is derived from an EMBL/GenBank/DDBJ whole genome shotgun (WGS) entry which is preliminary data.</text>
</comment>
<keyword evidence="2" id="KW-1185">Reference proteome</keyword>
<accession>A0AAW1IXL6</accession>